<dbReference type="EMBL" id="BMXT01000001">
    <property type="protein sequence ID" value="GGY19045.1"/>
    <property type="molecule type" value="Genomic_DNA"/>
</dbReference>
<feature type="transmembrane region" description="Helical" evidence="1">
    <location>
        <begin position="30"/>
        <end position="50"/>
    </location>
</feature>
<protein>
    <submittedName>
        <fullName evidence="2">Uncharacterized protein</fullName>
    </submittedName>
</protein>
<dbReference type="Proteomes" id="UP000621898">
    <property type="component" value="Unassembled WGS sequence"/>
</dbReference>
<keyword evidence="1" id="KW-0812">Transmembrane</keyword>
<keyword evidence="3" id="KW-1185">Reference proteome</keyword>
<evidence type="ECO:0000313" key="3">
    <source>
        <dbReference type="Proteomes" id="UP000621898"/>
    </source>
</evidence>
<dbReference type="RefSeq" id="WP_229792748.1">
    <property type="nucleotide sequence ID" value="NZ_BMXT01000001.1"/>
</dbReference>
<accession>A0ABQ2ZKN7</accession>
<gene>
    <name evidence="2" type="ORF">GCM10008098_09020</name>
</gene>
<evidence type="ECO:0000313" key="2">
    <source>
        <dbReference type="EMBL" id="GGY19045.1"/>
    </source>
</evidence>
<sequence length="98" mass="10256">MSDAHTDAGICAAIDHGSDNAASLRAANRLGLAAAPTFALMALLSGIDAGGPMDMLCSAAHSASPLSGMTLMYVLMSVFHVGPWLKWIVCRRRGIRRS</sequence>
<feature type="transmembrane region" description="Helical" evidence="1">
    <location>
        <begin position="70"/>
        <end position="89"/>
    </location>
</feature>
<organism evidence="2 3">
    <name type="scientific">Rhodanobacter panaciterrae</name>
    <dbReference type="NCBI Taxonomy" id="490572"/>
    <lineage>
        <taxon>Bacteria</taxon>
        <taxon>Pseudomonadati</taxon>
        <taxon>Pseudomonadota</taxon>
        <taxon>Gammaproteobacteria</taxon>
        <taxon>Lysobacterales</taxon>
        <taxon>Rhodanobacteraceae</taxon>
        <taxon>Rhodanobacter</taxon>
    </lineage>
</organism>
<name>A0ABQ2ZKN7_9GAMM</name>
<keyword evidence="1" id="KW-0472">Membrane</keyword>
<proteinExistence type="predicted"/>
<evidence type="ECO:0000256" key="1">
    <source>
        <dbReference type="SAM" id="Phobius"/>
    </source>
</evidence>
<reference evidence="3" key="1">
    <citation type="journal article" date="2019" name="Int. J. Syst. Evol. Microbiol.">
        <title>The Global Catalogue of Microorganisms (GCM) 10K type strain sequencing project: providing services to taxonomists for standard genome sequencing and annotation.</title>
        <authorList>
            <consortium name="The Broad Institute Genomics Platform"/>
            <consortium name="The Broad Institute Genome Sequencing Center for Infectious Disease"/>
            <person name="Wu L."/>
            <person name="Ma J."/>
        </authorList>
    </citation>
    <scope>NUCLEOTIDE SEQUENCE [LARGE SCALE GENOMIC DNA]</scope>
    <source>
        <strain evidence="3">KCTC 22232</strain>
    </source>
</reference>
<comment type="caution">
    <text evidence="2">The sequence shown here is derived from an EMBL/GenBank/DDBJ whole genome shotgun (WGS) entry which is preliminary data.</text>
</comment>
<keyword evidence="1" id="KW-1133">Transmembrane helix</keyword>